<dbReference type="Pfam" id="PF13994">
    <property type="entry name" value="PgaD"/>
    <property type="match status" value="1"/>
</dbReference>
<dbReference type="EMBL" id="LUUI01000077">
    <property type="protein sequence ID" value="OAI18646.1"/>
    <property type="molecule type" value="Genomic_DNA"/>
</dbReference>
<dbReference type="OrthoDB" id="5782986at2"/>
<feature type="transmembrane region" description="Helical" evidence="2">
    <location>
        <begin position="20"/>
        <end position="49"/>
    </location>
</feature>
<keyword evidence="2" id="KW-0472">Membrane</keyword>
<evidence type="ECO:0008006" key="5">
    <source>
        <dbReference type="Google" id="ProtNLM"/>
    </source>
</evidence>
<evidence type="ECO:0000256" key="2">
    <source>
        <dbReference type="SAM" id="Phobius"/>
    </source>
</evidence>
<dbReference type="STRING" id="980561.A1359_04625"/>
<sequence>MKQPLVINSPSLQSLSERYLSALFTFLFWIIWIFLWTPLVTLIGWLLGLDLVYLEMIELEGYKAVITDFGLFLICVAVIGFILGIWALYNFMRFKDIDRRAAIEPVNNHQLSIFFAIDPSLLAKQQKSQCLSVYFDEHGNIVNSTEIELPSEMPKQSSVTAELKQQPETPI</sequence>
<dbReference type="GO" id="GO:0043709">
    <property type="term" value="P:cell adhesion involved in single-species biofilm formation"/>
    <property type="evidence" value="ECO:0007669"/>
    <property type="project" value="InterPro"/>
</dbReference>
<protein>
    <recommendedName>
        <fullName evidence="5">Poly-beta-1,6-N-acetyl-D-glucosamine biosynthesis protein PgaD</fullName>
    </recommendedName>
</protein>
<dbReference type="Proteomes" id="UP000078476">
    <property type="component" value="Unassembled WGS sequence"/>
</dbReference>
<evidence type="ECO:0000256" key="1">
    <source>
        <dbReference type="SAM" id="MobiDB-lite"/>
    </source>
</evidence>
<comment type="caution">
    <text evidence="3">The sequence shown here is derived from an EMBL/GenBank/DDBJ whole genome shotgun (WGS) entry which is preliminary data.</text>
</comment>
<organism evidence="3 4">
    <name type="scientific">Methylomonas lenta</name>
    <dbReference type="NCBI Taxonomy" id="980561"/>
    <lineage>
        <taxon>Bacteria</taxon>
        <taxon>Pseudomonadati</taxon>
        <taxon>Pseudomonadota</taxon>
        <taxon>Gammaproteobacteria</taxon>
        <taxon>Methylococcales</taxon>
        <taxon>Methylococcaceae</taxon>
        <taxon>Methylomonas</taxon>
    </lineage>
</organism>
<evidence type="ECO:0000313" key="3">
    <source>
        <dbReference type="EMBL" id="OAI18646.1"/>
    </source>
</evidence>
<dbReference type="AlphaFoldDB" id="A0A177NKK2"/>
<dbReference type="InterPro" id="IPR023829">
    <property type="entry name" value="PGA_PgaD"/>
</dbReference>
<accession>A0A177NKK2</accession>
<keyword evidence="4" id="KW-1185">Reference proteome</keyword>
<reference evidence="3 4" key="1">
    <citation type="submission" date="2016-03" db="EMBL/GenBank/DDBJ databases">
        <authorList>
            <person name="Ploux O."/>
        </authorList>
    </citation>
    <scope>NUCLEOTIDE SEQUENCE [LARGE SCALE GENOMIC DNA]</scope>
    <source>
        <strain evidence="3 4">R-45370</strain>
    </source>
</reference>
<feature type="transmembrane region" description="Helical" evidence="2">
    <location>
        <begin position="69"/>
        <end position="89"/>
    </location>
</feature>
<dbReference type="NCBIfam" id="TIGR03940">
    <property type="entry name" value="PGA_PgaD"/>
    <property type="match status" value="1"/>
</dbReference>
<feature type="region of interest" description="Disordered" evidence="1">
    <location>
        <begin position="151"/>
        <end position="171"/>
    </location>
</feature>
<evidence type="ECO:0000313" key="4">
    <source>
        <dbReference type="Proteomes" id="UP000078476"/>
    </source>
</evidence>
<keyword evidence="2" id="KW-1133">Transmembrane helix</keyword>
<keyword evidence="2" id="KW-0812">Transmembrane</keyword>
<gene>
    <name evidence="3" type="ORF">A1359_04625</name>
</gene>
<proteinExistence type="predicted"/>
<dbReference type="RefSeq" id="WP_066979064.1">
    <property type="nucleotide sequence ID" value="NZ_LUUI01000077.1"/>
</dbReference>
<name>A0A177NKK2_9GAMM</name>